<feature type="region of interest" description="Disordered" evidence="7">
    <location>
        <begin position="667"/>
        <end position="720"/>
    </location>
</feature>
<comment type="caution">
    <text evidence="9">The sequence shown here is derived from an EMBL/GenBank/DDBJ whole genome shotgun (WGS) entry which is preliminary data.</text>
</comment>
<evidence type="ECO:0000256" key="2">
    <source>
        <dbReference type="ARBA" id="ARBA00023015"/>
    </source>
</evidence>
<feature type="region of interest" description="Disordered" evidence="7">
    <location>
        <begin position="589"/>
        <end position="620"/>
    </location>
</feature>
<evidence type="ECO:0000259" key="8">
    <source>
        <dbReference type="PROSITE" id="PS50039"/>
    </source>
</evidence>
<comment type="subcellular location">
    <subcellularLocation>
        <location evidence="1 6">Nucleus</location>
    </subcellularLocation>
</comment>
<evidence type="ECO:0000313" key="10">
    <source>
        <dbReference type="Proteomes" id="UP000700334"/>
    </source>
</evidence>
<feature type="region of interest" description="Disordered" evidence="7">
    <location>
        <begin position="167"/>
        <end position="207"/>
    </location>
</feature>
<dbReference type="CDD" id="cd20044">
    <property type="entry name" value="FH_FOXC1"/>
    <property type="match status" value="1"/>
</dbReference>
<protein>
    <submittedName>
        <fullName evidence="9">Forkhead box protein C2</fullName>
    </submittedName>
</protein>
<dbReference type="InterPro" id="IPR050211">
    <property type="entry name" value="FOX_domain-containing"/>
</dbReference>
<dbReference type="InterPro" id="IPR047391">
    <property type="entry name" value="FOXC1/C2-like_FH"/>
</dbReference>
<feature type="compositionally biased region" description="Low complexity" evidence="7">
    <location>
        <begin position="542"/>
        <end position="552"/>
    </location>
</feature>
<dbReference type="FunFam" id="1.10.10.10:FF:000016">
    <property type="entry name" value="Forkhead box protein I1"/>
    <property type="match status" value="2"/>
</dbReference>
<name>A0A8J6DHH0_GALPY</name>
<dbReference type="InterPro" id="IPR018122">
    <property type="entry name" value="TF_fork_head_CS_1"/>
</dbReference>
<feature type="compositionally biased region" description="Gly residues" evidence="7">
    <location>
        <begin position="758"/>
        <end position="768"/>
    </location>
</feature>
<keyword evidence="2" id="KW-0805">Transcription regulation</keyword>
<dbReference type="GO" id="GO:0000978">
    <property type="term" value="F:RNA polymerase II cis-regulatory region sequence-specific DNA binding"/>
    <property type="evidence" value="ECO:0007669"/>
    <property type="project" value="TreeGrafter"/>
</dbReference>
<feature type="region of interest" description="Disordered" evidence="7">
    <location>
        <begin position="741"/>
        <end position="818"/>
    </location>
</feature>
<evidence type="ECO:0000256" key="1">
    <source>
        <dbReference type="ARBA" id="ARBA00004123"/>
    </source>
</evidence>
<feature type="compositionally biased region" description="Basic residues" evidence="7">
    <location>
        <begin position="386"/>
        <end position="397"/>
    </location>
</feature>
<feature type="region of interest" description="Disordered" evidence="7">
    <location>
        <begin position="960"/>
        <end position="1035"/>
    </location>
</feature>
<evidence type="ECO:0000256" key="4">
    <source>
        <dbReference type="ARBA" id="ARBA00023163"/>
    </source>
</evidence>
<evidence type="ECO:0000256" key="7">
    <source>
        <dbReference type="SAM" id="MobiDB-lite"/>
    </source>
</evidence>
<keyword evidence="10" id="KW-1185">Reference proteome</keyword>
<feature type="compositionally biased region" description="Low complexity" evidence="7">
    <location>
        <begin position="673"/>
        <end position="700"/>
    </location>
</feature>
<dbReference type="PROSITE" id="PS50039">
    <property type="entry name" value="FORK_HEAD_3"/>
    <property type="match status" value="2"/>
</dbReference>
<keyword evidence="5 6" id="KW-0539">Nucleus</keyword>
<dbReference type="InterPro" id="IPR030456">
    <property type="entry name" value="TF_fork_head_CS_2"/>
</dbReference>
<feature type="region of interest" description="Disordered" evidence="7">
    <location>
        <begin position="233"/>
        <end position="271"/>
    </location>
</feature>
<dbReference type="Proteomes" id="UP000700334">
    <property type="component" value="Unassembled WGS sequence"/>
</dbReference>
<dbReference type="OrthoDB" id="5954824at2759"/>
<feature type="domain" description="Fork-head" evidence="8">
    <location>
        <begin position="72"/>
        <end position="166"/>
    </location>
</feature>
<dbReference type="PROSITE" id="PS00658">
    <property type="entry name" value="FORK_HEAD_2"/>
    <property type="match status" value="2"/>
</dbReference>
<dbReference type="InterPro" id="IPR036390">
    <property type="entry name" value="WH_DNA-bd_sf"/>
</dbReference>
<feature type="compositionally biased region" description="Basic and acidic residues" evidence="7">
    <location>
        <begin position="977"/>
        <end position="991"/>
    </location>
</feature>
<feature type="region of interest" description="Disordered" evidence="7">
    <location>
        <begin position="1052"/>
        <end position="1079"/>
    </location>
</feature>
<dbReference type="InterPro" id="IPR047514">
    <property type="entry name" value="FH_FOXL1"/>
</dbReference>
<dbReference type="AlphaFoldDB" id="A0A8J6DHH0"/>
<proteinExistence type="predicted"/>
<feature type="compositionally biased region" description="Basic and acidic residues" evidence="7">
    <location>
        <begin position="769"/>
        <end position="782"/>
    </location>
</feature>
<dbReference type="EMBL" id="JAGFMF010012032">
    <property type="protein sequence ID" value="KAG8508371.1"/>
    <property type="molecule type" value="Genomic_DNA"/>
</dbReference>
<dbReference type="PRINTS" id="PR00053">
    <property type="entry name" value="FORKHEAD"/>
</dbReference>
<feature type="compositionally biased region" description="Basic and acidic residues" evidence="7">
    <location>
        <begin position="171"/>
        <end position="185"/>
    </location>
</feature>
<dbReference type="GO" id="GO:0030154">
    <property type="term" value="P:cell differentiation"/>
    <property type="evidence" value="ECO:0007669"/>
    <property type="project" value="TreeGrafter"/>
</dbReference>
<dbReference type="GO" id="GO:0005634">
    <property type="term" value="C:nucleus"/>
    <property type="evidence" value="ECO:0007669"/>
    <property type="project" value="UniProtKB-SubCell"/>
</dbReference>
<dbReference type="CDD" id="cd20027">
    <property type="entry name" value="FH_FOXL1"/>
    <property type="match status" value="1"/>
</dbReference>
<keyword evidence="4" id="KW-0804">Transcription</keyword>
<evidence type="ECO:0000256" key="3">
    <source>
        <dbReference type="ARBA" id="ARBA00023125"/>
    </source>
</evidence>
<feature type="domain" description="Fork-head" evidence="8">
    <location>
        <begin position="873"/>
        <end position="967"/>
    </location>
</feature>
<evidence type="ECO:0000256" key="6">
    <source>
        <dbReference type="PROSITE-ProRule" id="PRU00089"/>
    </source>
</evidence>
<feature type="compositionally biased region" description="Low complexity" evidence="7">
    <location>
        <begin position="793"/>
        <end position="803"/>
    </location>
</feature>
<dbReference type="GO" id="GO:0000981">
    <property type="term" value="F:DNA-binding transcription factor activity, RNA polymerase II-specific"/>
    <property type="evidence" value="ECO:0007669"/>
    <property type="project" value="TreeGrafter"/>
</dbReference>
<accession>A0A8J6DHH0</accession>
<dbReference type="Pfam" id="PF00250">
    <property type="entry name" value="Forkhead"/>
    <property type="match status" value="2"/>
</dbReference>
<feature type="region of interest" description="Disordered" evidence="7">
    <location>
        <begin position="381"/>
        <end position="422"/>
    </location>
</feature>
<feature type="compositionally biased region" description="Basic residues" evidence="7">
    <location>
        <begin position="783"/>
        <end position="792"/>
    </location>
</feature>
<dbReference type="Gene3D" id="1.10.10.10">
    <property type="entry name" value="Winged helix-like DNA-binding domain superfamily/Winged helix DNA-binding domain"/>
    <property type="match status" value="2"/>
</dbReference>
<gene>
    <name evidence="9" type="ORF">J0S82_006872</name>
</gene>
<feature type="region of interest" description="Disordered" evidence="7">
    <location>
        <begin position="542"/>
        <end position="563"/>
    </location>
</feature>
<dbReference type="SMART" id="SM00339">
    <property type="entry name" value="FH"/>
    <property type="match status" value="2"/>
</dbReference>
<sequence>MQARYSVSDPSALGVVPYLSEQNYYRAAGSYGGMASPMGVYSGHPEQYCAGMGRPYAPHHHHQPAAPKDLVKPPYSYIALITMAIQNAPEKKITLNGIYQFIMDRFPFYRENKQGWQNSIRHNLSLNECFVKVPRDDKKPGKGSYWTLDPDSYNMFENGSFLRRRRRFKKKDVPREKEERAHLKEPPPAASKGTPAGPPLADTPKEAEKKVVIKSEAASPALPVITKVETLSPESALHGSPRSAASTPAGSPDGSLPEHHAGAPNGLPGFSVENIMTLRTSPPGGELSPAAGRGGLVVPPLALPYAAAPPAAYGQPCAQGLEAGGAGGYQCSMRAMSLYTGAERPAHMCVPPALDEALSDHPSGPTSPLGALNLAASQEGALAAAGHHHQHHGHHHPPVPPPAAPQPPPAPPQPGAAAAQAASWYLSHSGDLNHIPGHTFAAAQQQTFPNVREMFSSHRLGMENSALGEPQVSGTASCQLPYRSTPALYRHAAPYSYDCTNPAGSSRVRPDQPQARPFRATEVPGRPSVLCSPASCLPLPSSCQSPGSLPSSQDSTPQSLASGRPWGFGAGLSLLPGGLVWPGRPQAVQRQSPMHAASGQRVLPPSSPPCPGQQSELREGAHPTFCPPTLGSLPPSPLLGWPSLRGSGRPSAAALVLPRLSFRTRAQRGSERPLLLPKLPGSLPRGAPPARAGAPTPGFPLGRRRAVPPTSAVPKSGGVCLGVNRPQRRAGEFIRSAAPEVWSETREPGMPRACGASRGLGGGRGGMIGRDRARSCRGEPQSRSRRPRRGRLPSKAPAAWGAAPEPPASPGPGRNRSRLAMSHLFSPRLPALAASPMLYLYGPERPGLPLAFAPAAAAAAALAAPGRREPPQKPPYSYIALIAMAIQDAPEQRVTLNGIYQFIMDRFPFYHDNRQGWQNSIRHNLSLNDCFVKVPREKGRPGKGSYWTLDPRCLDMFENGNYRRRKRKPKPGPGPPEAKRVRAAEPQERGTEAQAEAGNGNSAAHPGPSTTCREGAPARPSPPREGSSPPAPLHWPRAGALEEAVGITAAQRVRSGNGPGPPPRPASRSSPKSSDKSKSFSIDSILGGGQAHKVAGGGGLLGPRCLGTSLLATTSSLLPPFNASLMLDPHVQGGFYQLGIPFLSYFPLQLPEAALRFP</sequence>
<dbReference type="GO" id="GO:0009653">
    <property type="term" value="P:anatomical structure morphogenesis"/>
    <property type="evidence" value="ECO:0007669"/>
    <property type="project" value="TreeGrafter"/>
</dbReference>
<dbReference type="InterPro" id="IPR036388">
    <property type="entry name" value="WH-like_DNA-bd_sf"/>
</dbReference>
<evidence type="ECO:0000256" key="5">
    <source>
        <dbReference type="ARBA" id="ARBA00023242"/>
    </source>
</evidence>
<dbReference type="PANTHER" id="PTHR11829:SF189">
    <property type="entry name" value="FORKHEAD BOX PROTEIN C2"/>
    <property type="match status" value="1"/>
</dbReference>
<dbReference type="InterPro" id="IPR001766">
    <property type="entry name" value="Fork_head_dom"/>
</dbReference>
<feature type="compositionally biased region" description="Pro residues" evidence="7">
    <location>
        <begin position="398"/>
        <end position="414"/>
    </location>
</feature>
<feature type="DNA-binding region" description="Fork-head" evidence="6">
    <location>
        <begin position="72"/>
        <end position="166"/>
    </location>
</feature>
<organism evidence="9 10">
    <name type="scientific">Galemys pyrenaicus</name>
    <name type="common">Iberian desman</name>
    <name type="synonym">Pyrenean desman</name>
    <dbReference type="NCBI Taxonomy" id="202257"/>
    <lineage>
        <taxon>Eukaryota</taxon>
        <taxon>Metazoa</taxon>
        <taxon>Chordata</taxon>
        <taxon>Craniata</taxon>
        <taxon>Vertebrata</taxon>
        <taxon>Euteleostomi</taxon>
        <taxon>Mammalia</taxon>
        <taxon>Eutheria</taxon>
        <taxon>Laurasiatheria</taxon>
        <taxon>Eulipotyphla</taxon>
        <taxon>Talpidae</taxon>
        <taxon>Galemys</taxon>
    </lineage>
</organism>
<dbReference type="PROSITE" id="PS00657">
    <property type="entry name" value="FORK_HEAD_1"/>
    <property type="match status" value="2"/>
</dbReference>
<feature type="region of interest" description="Disordered" evidence="7">
    <location>
        <begin position="503"/>
        <end position="525"/>
    </location>
</feature>
<feature type="compositionally biased region" description="Pro residues" evidence="7">
    <location>
        <begin position="1019"/>
        <end position="1033"/>
    </location>
</feature>
<evidence type="ECO:0000313" key="9">
    <source>
        <dbReference type="EMBL" id="KAG8508371.1"/>
    </source>
</evidence>
<reference evidence="9" key="1">
    <citation type="journal article" date="2021" name="Evol. Appl.">
        <title>The genome of the Pyrenean desman and the effects of bottlenecks and inbreeding on the genomic landscape of an endangered species.</title>
        <authorList>
            <person name="Escoda L."/>
            <person name="Castresana J."/>
        </authorList>
    </citation>
    <scope>NUCLEOTIDE SEQUENCE</scope>
    <source>
        <strain evidence="9">IBE-C5619</strain>
    </source>
</reference>
<dbReference type="GO" id="GO:0048513">
    <property type="term" value="P:animal organ development"/>
    <property type="evidence" value="ECO:0007669"/>
    <property type="project" value="UniProtKB-ARBA"/>
</dbReference>
<feature type="DNA-binding region" description="Fork-head" evidence="6">
    <location>
        <begin position="873"/>
        <end position="967"/>
    </location>
</feature>
<dbReference type="SUPFAM" id="SSF46785">
    <property type="entry name" value="Winged helix' DNA-binding domain"/>
    <property type="match status" value="2"/>
</dbReference>
<keyword evidence="3 6" id="KW-0238">DNA-binding</keyword>
<dbReference type="PANTHER" id="PTHR11829">
    <property type="entry name" value="FORKHEAD BOX PROTEIN"/>
    <property type="match status" value="1"/>
</dbReference>